<proteinExistence type="predicted"/>
<dbReference type="RefSeq" id="WP_016419334.1">
    <property type="nucleotide sequence ID" value="NZ_FNND01000009.1"/>
</dbReference>
<organism evidence="2 3">
    <name type="scientific">Capnocytophaga granulosa</name>
    <dbReference type="NCBI Taxonomy" id="45242"/>
    <lineage>
        <taxon>Bacteria</taxon>
        <taxon>Pseudomonadati</taxon>
        <taxon>Bacteroidota</taxon>
        <taxon>Flavobacteriia</taxon>
        <taxon>Flavobacteriales</taxon>
        <taxon>Flavobacteriaceae</taxon>
        <taxon>Capnocytophaga</taxon>
    </lineage>
</organism>
<keyword evidence="1" id="KW-0812">Transmembrane</keyword>
<evidence type="ECO:0000313" key="2">
    <source>
        <dbReference type="EMBL" id="SDX12019.1"/>
    </source>
</evidence>
<sequence>MKQKCYALLLWLIRENIVVATAVTSLAISTLLIFQLPMAYAELLSLWVGTVLSYSFAKEGRLRYERPIWWLLAATACGAFLFLSWTGRGILLLSMVLSVAYDAPFLTHRLRLIPFLKIFIVALCWVLGSVYLPLSAYRVSFSTPLVTLLALQNFLWVVVLILPFDIRDKQAEQTHLQTLPTILGTPKTKAIGTLLMLLFVLLAFVHLTFLLYIQVIIACITVLSLLFAHEHQSPYYSALWVESLPIIYMVLMAI</sequence>
<dbReference type="GeneID" id="85018121"/>
<comment type="caution">
    <text evidence="2">The sequence shown here is derived from an EMBL/GenBank/DDBJ whole genome shotgun (WGS) entry which is preliminary data.</text>
</comment>
<dbReference type="EMBL" id="FNND01000009">
    <property type="protein sequence ID" value="SDX12019.1"/>
    <property type="molecule type" value="Genomic_DNA"/>
</dbReference>
<feature type="transmembrane region" description="Helical" evidence="1">
    <location>
        <begin position="146"/>
        <end position="164"/>
    </location>
</feature>
<evidence type="ECO:0000256" key="1">
    <source>
        <dbReference type="SAM" id="Phobius"/>
    </source>
</evidence>
<gene>
    <name evidence="2" type="ORF">SAMN05444420_1092</name>
</gene>
<dbReference type="OrthoDB" id="1467772at2"/>
<dbReference type="Proteomes" id="UP000182771">
    <property type="component" value="Unassembled WGS sequence"/>
</dbReference>
<feature type="transmembrane region" description="Helical" evidence="1">
    <location>
        <begin position="68"/>
        <end position="85"/>
    </location>
</feature>
<keyword evidence="2" id="KW-0808">Transferase</keyword>
<feature type="transmembrane region" description="Helical" evidence="1">
    <location>
        <begin position="115"/>
        <end position="134"/>
    </location>
</feature>
<keyword evidence="3" id="KW-1185">Reference proteome</keyword>
<name>A0A1H2Z5F3_9FLAO</name>
<accession>A0A1H2Z5F3</accession>
<keyword evidence="1" id="KW-0472">Membrane</keyword>
<dbReference type="AlphaFoldDB" id="A0A1H2Z5F3"/>
<reference evidence="2 3" key="1">
    <citation type="submission" date="2016-10" db="EMBL/GenBank/DDBJ databases">
        <authorList>
            <person name="Varghese N."/>
            <person name="Submissions S."/>
        </authorList>
    </citation>
    <scope>NUCLEOTIDE SEQUENCE [LARGE SCALE GENOMIC DNA]</scope>
    <source>
        <strain evidence="2 3">DSM 11449</strain>
    </source>
</reference>
<feature type="transmembrane region" description="Helical" evidence="1">
    <location>
        <begin position="32"/>
        <end position="56"/>
    </location>
</feature>
<protein>
    <submittedName>
        <fullName evidence="2">UbiA prenyltransferase family protein</fullName>
    </submittedName>
</protein>
<dbReference type="GO" id="GO:0016740">
    <property type="term" value="F:transferase activity"/>
    <property type="evidence" value="ECO:0007669"/>
    <property type="project" value="UniProtKB-KW"/>
</dbReference>
<keyword evidence="1" id="KW-1133">Transmembrane helix</keyword>
<evidence type="ECO:0000313" key="3">
    <source>
        <dbReference type="Proteomes" id="UP000182771"/>
    </source>
</evidence>
<feature type="transmembrane region" description="Helical" evidence="1">
    <location>
        <begin position="194"/>
        <end position="227"/>
    </location>
</feature>